<feature type="region of interest" description="Disordered" evidence="8">
    <location>
        <begin position="213"/>
        <end position="235"/>
    </location>
</feature>
<dbReference type="GO" id="GO:0000981">
    <property type="term" value="F:DNA-binding transcription factor activity, RNA polymerase II-specific"/>
    <property type="evidence" value="ECO:0007669"/>
    <property type="project" value="InterPro"/>
</dbReference>
<evidence type="ECO:0000313" key="9">
    <source>
        <dbReference type="EMBL" id="EQB58975.1"/>
    </source>
</evidence>
<dbReference type="CDD" id="cd00067">
    <property type="entry name" value="GAL4"/>
    <property type="match status" value="1"/>
</dbReference>
<comment type="subcellular location">
    <subcellularLocation>
        <location evidence="1">Nucleus</location>
    </subcellularLocation>
</comment>
<feature type="compositionally biased region" description="Low complexity" evidence="8">
    <location>
        <begin position="213"/>
        <end position="225"/>
    </location>
</feature>
<reference evidence="10" key="1">
    <citation type="journal article" date="2013" name="Mol. Plant Microbe Interact.">
        <title>Global aspects of pacC regulation of pathogenicity genes in Colletotrichum gloeosporioides as revealed by transcriptome analysis.</title>
        <authorList>
            <person name="Alkan N."/>
            <person name="Meng X."/>
            <person name="Friedlander G."/>
            <person name="Reuveni E."/>
            <person name="Sukno S."/>
            <person name="Sherman A."/>
            <person name="Thon M."/>
            <person name="Fluhr R."/>
            <person name="Prusky D."/>
        </authorList>
    </citation>
    <scope>NUCLEOTIDE SEQUENCE [LARGE SCALE GENOMIC DNA]</scope>
    <source>
        <strain evidence="10">Cg-14</strain>
    </source>
</reference>
<organism evidence="9 10">
    <name type="scientific">Colletotrichum gloeosporioides (strain Cg-14)</name>
    <name type="common">Anthracnose fungus</name>
    <name type="synonym">Glomerella cingulata</name>
    <dbReference type="NCBI Taxonomy" id="1237896"/>
    <lineage>
        <taxon>Eukaryota</taxon>
        <taxon>Fungi</taxon>
        <taxon>Dikarya</taxon>
        <taxon>Ascomycota</taxon>
        <taxon>Pezizomycotina</taxon>
        <taxon>Sordariomycetes</taxon>
        <taxon>Hypocreomycetidae</taxon>
        <taxon>Glomerellales</taxon>
        <taxon>Glomerellaceae</taxon>
        <taxon>Colletotrichum</taxon>
        <taxon>Colletotrichum gloeosporioides species complex</taxon>
    </lineage>
</organism>
<dbReference type="EMBL" id="AMYD01000166">
    <property type="protein sequence ID" value="EQB58975.1"/>
    <property type="molecule type" value="Genomic_DNA"/>
</dbReference>
<dbReference type="AlphaFoldDB" id="T0MDF0"/>
<evidence type="ECO:0000256" key="1">
    <source>
        <dbReference type="ARBA" id="ARBA00004123"/>
    </source>
</evidence>
<dbReference type="HOGENOM" id="CLU_012331_3_0_1"/>
<dbReference type="PANTHER" id="PTHR47782">
    <property type="entry name" value="ZN(II)2CYS6 TRANSCRIPTION FACTOR (EUROFUNG)-RELATED"/>
    <property type="match status" value="1"/>
</dbReference>
<evidence type="ECO:0008006" key="11">
    <source>
        <dbReference type="Google" id="ProtNLM"/>
    </source>
</evidence>
<evidence type="ECO:0000256" key="3">
    <source>
        <dbReference type="ARBA" id="ARBA00022833"/>
    </source>
</evidence>
<dbReference type="GO" id="GO:0043565">
    <property type="term" value="F:sequence-specific DNA binding"/>
    <property type="evidence" value="ECO:0007669"/>
    <property type="project" value="TreeGrafter"/>
</dbReference>
<keyword evidence="3" id="KW-0862">Zinc</keyword>
<dbReference type="PANTHER" id="PTHR47782:SF12">
    <property type="entry name" value="ZN(II)2CYS6 TRANSCRIPTION FACTOR (EUROFUNG)"/>
    <property type="match status" value="1"/>
</dbReference>
<dbReference type="InterPro" id="IPR001138">
    <property type="entry name" value="Zn2Cys6_DnaBD"/>
</dbReference>
<accession>T0MDF0</accession>
<feature type="region of interest" description="Disordered" evidence="8">
    <location>
        <begin position="557"/>
        <end position="582"/>
    </location>
</feature>
<evidence type="ECO:0000256" key="8">
    <source>
        <dbReference type="SAM" id="MobiDB-lite"/>
    </source>
</evidence>
<dbReference type="GO" id="GO:0008270">
    <property type="term" value="F:zinc ion binding"/>
    <property type="evidence" value="ECO:0007669"/>
    <property type="project" value="InterPro"/>
</dbReference>
<dbReference type="OrthoDB" id="189997at2759"/>
<feature type="compositionally biased region" description="Low complexity" evidence="8">
    <location>
        <begin position="559"/>
        <end position="571"/>
    </location>
</feature>
<dbReference type="GO" id="GO:0045944">
    <property type="term" value="P:positive regulation of transcription by RNA polymerase II"/>
    <property type="evidence" value="ECO:0007669"/>
    <property type="project" value="TreeGrafter"/>
</dbReference>
<keyword evidence="7" id="KW-0539">Nucleus</keyword>
<dbReference type="InterPro" id="IPR036864">
    <property type="entry name" value="Zn2-C6_fun-type_DNA-bd_sf"/>
</dbReference>
<gene>
    <name evidence="9" type="ORF">CGLO_00705</name>
</gene>
<keyword evidence="4" id="KW-0805">Transcription regulation</keyword>
<dbReference type="OMA" id="WSQIRYA"/>
<sequence length="672" mass="74842">MRSICAPQGIPLDQEATEDSHRIEAQPMPPRTAKLACQAFQEMALLVFILIRDHNDELVFFTACDGGHPSCKSCDKANVLCVYEKTLRPHYPGGKSLYISALEERIAFLEARMPDFAEDHFTAATSSAEAPQENKFERRESQDSFSEEEPSSLVDGVAYLSLCASGTTDTAPEPFYLGSSSGATIARMIQSCIFHGAGGRAFNEAMAAAQPGVLRPPLSGGSPSSHSDEPMSEFPHPDQAKMLFDVFFDRLHTRWPILDRKMFTVLFENQDHQGALPIQQRSIMHLIYAISARFLQLMKKPCDVDPEMPSDDHAFWDLTALGSPPAPPETAWSNMKPFIHIIKLRRIQSRIHRRVYRVDKDVFAGSPDQRAKLDSKMTAIRGELDEWARTIPHPPKDSKSITWMYDPESAYHDSRDFFNLQYHKSILSLFTVLLPTLNTSDSRFVTCARSAACVCTTYKRLNQQKTLSYTMMALHSCFIAGLTLVYCLWRDGSLFSYDALEATRACSQSLTIFGEKWPGAVKYRDIFDALSGSLFKTIVNPSSTSGSGLKPLKVDLEAEPGVSPSSPAVSPKTQHEGKPSMSHAISDAVKEAFMEVDEEAPGGWQGWRMFNEMVHDDAIPEHMEMIRHEEVLPGDGGGNTKAPEYDSTFIPDVLPIGTVDSEWDFGGLEGHY</sequence>
<evidence type="ECO:0000256" key="4">
    <source>
        <dbReference type="ARBA" id="ARBA00023015"/>
    </source>
</evidence>
<dbReference type="GO" id="GO:0005634">
    <property type="term" value="C:nucleus"/>
    <property type="evidence" value="ECO:0007669"/>
    <property type="project" value="UniProtKB-SubCell"/>
</dbReference>
<proteinExistence type="predicted"/>
<evidence type="ECO:0000313" key="10">
    <source>
        <dbReference type="Proteomes" id="UP000015530"/>
    </source>
</evidence>
<dbReference type="InterPro" id="IPR052202">
    <property type="entry name" value="Yeast_MetPath_Reg"/>
</dbReference>
<name>T0MDF0_COLGC</name>
<evidence type="ECO:0000256" key="2">
    <source>
        <dbReference type="ARBA" id="ARBA00022723"/>
    </source>
</evidence>
<comment type="caution">
    <text evidence="9">The sequence shown here is derived from an EMBL/GenBank/DDBJ whole genome shotgun (WGS) entry which is preliminary data.</text>
</comment>
<dbReference type="eggNOG" id="ENOG502SIME">
    <property type="taxonomic scope" value="Eukaryota"/>
</dbReference>
<feature type="compositionally biased region" description="Basic and acidic residues" evidence="8">
    <location>
        <begin position="132"/>
        <end position="142"/>
    </location>
</feature>
<evidence type="ECO:0000256" key="7">
    <source>
        <dbReference type="ARBA" id="ARBA00023242"/>
    </source>
</evidence>
<dbReference type="Proteomes" id="UP000015530">
    <property type="component" value="Unassembled WGS sequence"/>
</dbReference>
<keyword evidence="5" id="KW-0238">DNA-binding</keyword>
<dbReference type="STRING" id="1237896.T0MDF0"/>
<keyword evidence="6" id="KW-0804">Transcription</keyword>
<keyword evidence="2" id="KW-0479">Metal-binding</keyword>
<protein>
    <recommendedName>
        <fullName evidence="11">Transcription factor domain-containing protein</fullName>
    </recommendedName>
</protein>
<evidence type="ECO:0000256" key="5">
    <source>
        <dbReference type="ARBA" id="ARBA00023125"/>
    </source>
</evidence>
<evidence type="ECO:0000256" key="6">
    <source>
        <dbReference type="ARBA" id="ARBA00023163"/>
    </source>
</evidence>
<feature type="region of interest" description="Disordered" evidence="8">
    <location>
        <begin position="124"/>
        <end position="150"/>
    </location>
</feature>
<dbReference type="CDD" id="cd12148">
    <property type="entry name" value="fungal_TF_MHR"/>
    <property type="match status" value="1"/>
</dbReference>
<dbReference type="Gene3D" id="4.10.240.10">
    <property type="entry name" value="Zn(2)-C6 fungal-type DNA-binding domain"/>
    <property type="match status" value="1"/>
</dbReference>